<evidence type="ECO:0000313" key="1">
    <source>
        <dbReference type="EMBL" id="SDR37162.1"/>
    </source>
</evidence>
<reference evidence="2" key="1">
    <citation type="submission" date="2016-10" db="EMBL/GenBank/DDBJ databases">
        <authorList>
            <person name="Varghese N."/>
        </authorList>
    </citation>
    <scope>NUCLEOTIDE SEQUENCE [LARGE SCALE GENOMIC DNA]</scope>
    <source>
        <strain evidence="2">GAS106B</strain>
    </source>
</reference>
<dbReference type="AlphaFoldDB" id="A0A1H1IHJ4"/>
<proteinExistence type="predicted"/>
<keyword evidence="2" id="KW-1185">Reference proteome</keyword>
<dbReference type="Proteomes" id="UP000183487">
    <property type="component" value="Unassembled WGS sequence"/>
</dbReference>
<dbReference type="EMBL" id="FNKP01000002">
    <property type="protein sequence ID" value="SDR37162.1"/>
    <property type="molecule type" value="Genomic_DNA"/>
</dbReference>
<evidence type="ECO:0000313" key="2">
    <source>
        <dbReference type="Proteomes" id="UP000183487"/>
    </source>
</evidence>
<protein>
    <submittedName>
        <fullName evidence="1">Uncharacterized protein</fullName>
    </submittedName>
</protein>
<gene>
    <name evidence="1" type="ORF">SAMN05443245_5191</name>
</gene>
<organism evidence="1 2">
    <name type="scientific">Paraburkholderia fungorum</name>
    <dbReference type="NCBI Taxonomy" id="134537"/>
    <lineage>
        <taxon>Bacteria</taxon>
        <taxon>Pseudomonadati</taxon>
        <taxon>Pseudomonadota</taxon>
        <taxon>Betaproteobacteria</taxon>
        <taxon>Burkholderiales</taxon>
        <taxon>Burkholderiaceae</taxon>
        <taxon>Paraburkholderia</taxon>
    </lineage>
</organism>
<accession>A0A1H1IHJ4</accession>
<sequence length="80" mass="9141">MKSPMVTNLDCVPDKDSYTELRVLRSAAGYYVGTLHTDEDGFTGPGSRDSDYFRTSQEAERFLRMVSEVPNPNEYLRMEP</sequence>
<name>A0A1H1IHJ4_9BURK</name>